<name>A0AAV3PVG7_LITER</name>
<accession>A0AAV3PVG7</accession>
<proteinExistence type="predicted"/>
<evidence type="ECO:0000313" key="2">
    <source>
        <dbReference type="Proteomes" id="UP001454036"/>
    </source>
</evidence>
<sequence length="77" mass="8505">MSYEIEVVEEEVAVTGRAAAAEEESLKNDVYTAATYGDMDKLRRLVESEGIWISSDIALSSSKTSIALATLTYRRSR</sequence>
<evidence type="ECO:0000313" key="1">
    <source>
        <dbReference type="EMBL" id="GAA0154233.1"/>
    </source>
</evidence>
<comment type="caution">
    <text evidence="1">The sequence shown here is derived from an EMBL/GenBank/DDBJ whole genome shotgun (WGS) entry which is preliminary data.</text>
</comment>
<gene>
    <name evidence="1" type="ORF">LIER_37827</name>
</gene>
<protein>
    <submittedName>
        <fullName evidence="1">Uncharacterized protein</fullName>
    </submittedName>
</protein>
<dbReference type="AlphaFoldDB" id="A0AAV3PVG7"/>
<keyword evidence="2" id="KW-1185">Reference proteome</keyword>
<dbReference type="EMBL" id="BAABME010018556">
    <property type="protein sequence ID" value="GAA0154233.1"/>
    <property type="molecule type" value="Genomic_DNA"/>
</dbReference>
<reference evidence="1 2" key="1">
    <citation type="submission" date="2024-01" db="EMBL/GenBank/DDBJ databases">
        <title>The complete chloroplast genome sequence of Lithospermum erythrorhizon: insights into the phylogenetic relationship among Boraginaceae species and the maternal lineages of purple gromwells.</title>
        <authorList>
            <person name="Okada T."/>
            <person name="Watanabe K."/>
        </authorList>
    </citation>
    <scope>NUCLEOTIDE SEQUENCE [LARGE SCALE GENOMIC DNA]</scope>
</reference>
<organism evidence="1 2">
    <name type="scientific">Lithospermum erythrorhizon</name>
    <name type="common">Purple gromwell</name>
    <name type="synonym">Lithospermum officinale var. erythrorhizon</name>
    <dbReference type="NCBI Taxonomy" id="34254"/>
    <lineage>
        <taxon>Eukaryota</taxon>
        <taxon>Viridiplantae</taxon>
        <taxon>Streptophyta</taxon>
        <taxon>Embryophyta</taxon>
        <taxon>Tracheophyta</taxon>
        <taxon>Spermatophyta</taxon>
        <taxon>Magnoliopsida</taxon>
        <taxon>eudicotyledons</taxon>
        <taxon>Gunneridae</taxon>
        <taxon>Pentapetalae</taxon>
        <taxon>asterids</taxon>
        <taxon>lamiids</taxon>
        <taxon>Boraginales</taxon>
        <taxon>Boraginaceae</taxon>
        <taxon>Boraginoideae</taxon>
        <taxon>Lithospermeae</taxon>
        <taxon>Lithospermum</taxon>
    </lineage>
</organism>
<dbReference type="Proteomes" id="UP001454036">
    <property type="component" value="Unassembled WGS sequence"/>
</dbReference>